<dbReference type="AlphaFoldDB" id="W5VJU3"/>
<feature type="DNA-binding region" description="H-T-H motif" evidence="4">
    <location>
        <begin position="33"/>
        <end position="52"/>
    </location>
</feature>
<feature type="domain" description="HTH tetR-type" evidence="5">
    <location>
        <begin position="10"/>
        <end position="70"/>
    </location>
</feature>
<evidence type="ECO:0000259" key="5">
    <source>
        <dbReference type="PROSITE" id="PS50977"/>
    </source>
</evidence>
<dbReference type="InterPro" id="IPR050109">
    <property type="entry name" value="HTH-type_TetR-like_transc_reg"/>
</dbReference>
<dbReference type="GO" id="GO:0000976">
    <property type="term" value="F:transcription cis-regulatory region binding"/>
    <property type="evidence" value="ECO:0007669"/>
    <property type="project" value="TreeGrafter"/>
</dbReference>
<reference evidence="6" key="1">
    <citation type="submission" date="2013-10" db="EMBL/GenBank/DDBJ databases">
        <title>Metagenomics Reveals New Arsenic Resistance Genes.</title>
        <authorList>
            <person name="Sharma R."/>
        </authorList>
    </citation>
    <scope>NUCLEOTIDE SEQUENCE</scope>
</reference>
<proteinExistence type="predicted"/>
<dbReference type="SUPFAM" id="SSF46689">
    <property type="entry name" value="Homeodomain-like"/>
    <property type="match status" value="1"/>
</dbReference>
<dbReference type="Gene3D" id="1.10.357.10">
    <property type="entry name" value="Tetracycline Repressor, domain 2"/>
    <property type="match status" value="1"/>
</dbReference>
<sequence>MDNVKRLTPEARREQIIQAALAVFIDKGFSGTTTAELAKAAGISEVTLFRHFSSKQEIFHAGVEPILFESLTNDMPVIEGKIDVEGLSTILFKRIKFLADHRGIIKLILNEHLLNQNDVNVIQKMAMTFGKLLSSYQLAYDEAFLIRLFMGSFLSFLYLPVEDDDSIKAFANELAKMILGRN</sequence>
<dbReference type="PRINTS" id="PR00455">
    <property type="entry name" value="HTHTETR"/>
</dbReference>
<organism evidence="6">
    <name type="scientific">uncultured bacterium pAB4</name>
    <dbReference type="NCBI Taxonomy" id="1444979"/>
    <lineage>
        <taxon>Bacteria</taxon>
        <taxon>environmental samples</taxon>
    </lineage>
</organism>
<keyword evidence="3" id="KW-0804">Transcription</keyword>
<evidence type="ECO:0000256" key="2">
    <source>
        <dbReference type="ARBA" id="ARBA00023125"/>
    </source>
</evidence>
<dbReference type="FunFam" id="1.10.10.60:FF:000141">
    <property type="entry name" value="TetR family transcriptional regulator"/>
    <property type="match status" value="1"/>
</dbReference>
<keyword evidence="1" id="KW-0805">Transcription regulation</keyword>
<evidence type="ECO:0000256" key="1">
    <source>
        <dbReference type="ARBA" id="ARBA00023015"/>
    </source>
</evidence>
<protein>
    <submittedName>
        <fullName evidence="6">TetR transcriptional regulator</fullName>
    </submittedName>
</protein>
<dbReference type="GO" id="GO:0003700">
    <property type="term" value="F:DNA-binding transcription factor activity"/>
    <property type="evidence" value="ECO:0007669"/>
    <property type="project" value="TreeGrafter"/>
</dbReference>
<dbReference type="InterPro" id="IPR009057">
    <property type="entry name" value="Homeodomain-like_sf"/>
</dbReference>
<evidence type="ECO:0000256" key="3">
    <source>
        <dbReference type="ARBA" id="ARBA00023163"/>
    </source>
</evidence>
<dbReference type="PROSITE" id="PS50977">
    <property type="entry name" value="HTH_TETR_2"/>
    <property type="match status" value="1"/>
</dbReference>
<dbReference type="InterPro" id="IPR001647">
    <property type="entry name" value="HTH_TetR"/>
</dbReference>
<dbReference type="EMBL" id="KF733648">
    <property type="protein sequence ID" value="AHH81856.1"/>
    <property type="molecule type" value="Genomic_DNA"/>
</dbReference>
<dbReference type="PANTHER" id="PTHR30055">
    <property type="entry name" value="HTH-TYPE TRANSCRIPTIONAL REGULATOR RUTR"/>
    <property type="match status" value="1"/>
</dbReference>
<dbReference type="Pfam" id="PF00440">
    <property type="entry name" value="TetR_N"/>
    <property type="match status" value="1"/>
</dbReference>
<evidence type="ECO:0000313" key="6">
    <source>
        <dbReference type="EMBL" id="AHH81856.1"/>
    </source>
</evidence>
<name>W5VJU3_9BACT</name>
<keyword evidence="2 4" id="KW-0238">DNA-binding</keyword>
<dbReference type="PANTHER" id="PTHR30055:SF234">
    <property type="entry name" value="HTH-TYPE TRANSCRIPTIONAL REGULATOR BETI"/>
    <property type="match status" value="1"/>
</dbReference>
<evidence type="ECO:0000256" key="4">
    <source>
        <dbReference type="PROSITE-ProRule" id="PRU00335"/>
    </source>
</evidence>
<accession>W5VJU3</accession>